<feature type="region of interest" description="Disordered" evidence="2">
    <location>
        <begin position="681"/>
        <end position="750"/>
    </location>
</feature>
<name>A0ABQ8KL82_9APHY</name>
<comment type="caution">
    <text evidence="3">The sequence shown here is derived from an EMBL/GenBank/DDBJ whole genome shotgun (WGS) entry which is preliminary data.</text>
</comment>
<dbReference type="EMBL" id="JADCUA010000007">
    <property type="protein sequence ID" value="KAH9838709.1"/>
    <property type="molecule type" value="Genomic_DNA"/>
</dbReference>
<feature type="compositionally biased region" description="Basic and acidic residues" evidence="2">
    <location>
        <begin position="438"/>
        <end position="452"/>
    </location>
</feature>
<dbReference type="Proteomes" id="UP000814176">
    <property type="component" value="Unassembled WGS sequence"/>
</dbReference>
<evidence type="ECO:0000256" key="1">
    <source>
        <dbReference type="SAM" id="Coils"/>
    </source>
</evidence>
<feature type="compositionally biased region" description="Polar residues" evidence="2">
    <location>
        <begin position="561"/>
        <end position="574"/>
    </location>
</feature>
<feature type="compositionally biased region" description="Low complexity" evidence="2">
    <location>
        <begin position="473"/>
        <end position="489"/>
    </location>
</feature>
<keyword evidence="4" id="KW-1185">Reference proteome</keyword>
<organism evidence="3 4">
    <name type="scientific">Rhodofomes roseus</name>
    <dbReference type="NCBI Taxonomy" id="34475"/>
    <lineage>
        <taxon>Eukaryota</taxon>
        <taxon>Fungi</taxon>
        <taxon>Dikarya</taxon>
        <taxon>Basidiomycota</taxon>
        <taxon>Agaricomycotina</taxon>
        <taxon>Agaricomycetes</taxon>
        <taxon>Polyporales</taxon>
        <taxon>Rhodofomes</taxon>
    </lineage>
</organism>
<proteinExistence type="predicted"/>
<feature type="compositionally biased region" description="Pro residues" evidence="2">
    <location>
        <begin position="299"/>
        <end position="313"/>
    </location>
</feature>
<feature type="compositionally biased region" description="Pro residues" evidence="2">
    <location>
        <begin position="343"/>
        <end position="353"/>
    </location>
</feature>
<feature type="coiled-coil region" evidence="1">
    <location>
        <begin position="637"/>
        <end position="680"/>
    </location>
</feature>
<feature type="compositionally biased region" description="Polar residues" evidence="2">
    <location>
        <begin position="517"/>
        <end position="533"/>
    </location>
</feature>
<gene>
    <name evidence="3" type="ORF">C8Q71DRAFT_752547</name>
</gene>
<feature type="region of interest" description="Disordered" evidence="2">
    <location>
        <begin position="229"/>
        <end position="618"/>
    </location>
</feature>
<protein>
    <submittedName>
        <fullName evidence="3">Uncharacterized protein</fullName>
    </submittedName>
</protein>
<feature type="compositionally biased region" description="Polar residues" evidence="2">
    <location>
        <begin position="462"/>
        <end position="472"/>
    </location>
</feature>
<evidence type="ECO:0000313" key="3">
    <source>
        <dbReference type="EMBL" id="KAH9838709.1"/>
    </source>
</evidence>
<dbReference type="GeneID" id="72004117"/>
<evidence type="ECO:0000313" key="4">
    <source>
        <dbReference type="Proteomes" id="UP000814176"/>
    </source>
</evidence>
<accession>A0ABQ8KL82</accession>
<sequence>MTSTASNEPIADRDSIHKSCKTLETVVNVLNDYCEAANAILILQRKLVKALRDAAAVKCVPEIPANALNVSATIFDTLCEVDAKFVKLADKECDAISAEIKKWFKKLAKEERAYDDRLANANAKIKQAGQSYEKKAKRNPQDAADEHARYMHILTTLGPEINQEKFNHSLMVTRRHNATIHNLAAGLSRVADAEWLRSCEGVRRSAPTIGQLGEWRVYCEGGWSGPLPADLPNGDVPPYRSERSVTPVAQGRTVTPNTEKPPPGPGTPMLEKPAPEYSSRRPSEQETDASSRAVTPTHDPSPAPPQYRPPPDQPAEAKLASPPPLKTIADDSVRSLASLSSFPAPPTHFPMPPLAKAEASSPVKETRPESPRGPRTPSEILFFQRKTESPAPLTPSETPRPLPSPAVPHAEPAAVTSTRSVDSNGRVEGAQEPSDSQHSPRSDAHELHERRAAKTPSPVLTRASSKKLNIENSGASSGPTSSIAGSSQSDHIDDGEFGALRTMDEQRIRQGRPADAPSSQQVERSDTGASNVSVVAALRDRYSRIPEQPTSPRKEVPKLPTNVSKIANRYQSNDTSPTSPRLPPPSPTGDRRRLSMDVPRNSTQPFPTDRRTSGVTSTSYATNTMTSIPMSDDIALRRQRIAELEDLEIREQELELRRKEREIEQRAKVLEEERARILNARRPDSGYGSDAARSGMTDRLSMSQQSDAYSTSSARPRYPQHSYSSAALDQLRPARPSSSQPASPLYQPASDHAPYCGCETCSASKYTSRDTSPSPIHVRPIQLRPEKPKGWIRRLSMPVMGNAFSLDSKKGISSAGIAGGPGFRSSLALPEEDGVIRRDVTGGVRNRSATNLARR</sequence>
<evidence type="ECO:0000256" key="2">
    <source>
        <dbReference type="SAM" id="MobiDB-lite"/>
    </source>
</evidence>
<reference evidence="3 4" key="1">
    <citation type="journal article" date="2021" name="Environ. Microbiol.">
        <title>Gene family expansions and transcriptome signatures uncover fungal adaptations to wood decay.</title>
        <authorList>
            <person name="Hage H."/>
            <person name="Miyauchi S."/>
            <person name="Viragh M."/>
            <person name="Drula E."/>
            <person name="Min B."/>
            <person name="Chaduli D."/>
            <person name="Navarro D."/>
            <person name="Favel A."/>
            <person name="Norest M."/>
            <person name="Lesage-Meessen L."/>
            <person name="Balint B."/>
            <person name="Merenyi Z."/>
            <person name="de Eugenio L."/>
            <person name="Morin E."/>
            <person name="Martinez A.T."/>
            <person name="Baldrian P."/>
            <person name="Stursova M."/>
            <person name="Martinez M.J."/>
            <person name="Novotny C."/>
            <person name="Magnuson J.K."/>
            <person name="Spatafora J.W."/>
            <person name="Maurice S."/>
            <person name="Pangilinan J."/>
            <person name="Andreopoulos W."/>
            <person name="LaButti K."/>
            <person name="Hundley H."/>
            <person name="Na H."/>
            <person name="Kuo A."/>
            <person name="Barry K."/>
            <person name="Lipzen A."/>
            <person name="Henrissat B."/>
            <person name="Riley R."/>
            <person name="Ahrendt S."/>
            <person name="Nagy L.G."/>
            <person name="Grigoriev I.V."/>
            <person name="Martin F."/>
            <person name="Rosso M.N."/>
        </authorList>
    </citation>
    <scope>NUCLEOTIDE SEQUENCE [LARGE SCALE GENOMIC DNA]</scope>
    <source>
        <strain evidence="3 4">CIRM-BRFM 1785</strain>
    </source>
</reference>
<dbReference type="RefSeq" id="XP_047780624.1">
    <property type="nucleotide sequence ID" value="XM_047923385.1"/>
</dbReference>
<feature type="compositionally biased region" description="Polar residues" evidence="2">
    <location>
        <begin position="700"/>
        <end position="714"/>
    </location>
</feature>
<dbReference type="PRINTS" id="PR01217">
    <property type="entry name" value="PRICHEXTENSN"/>
</dbReference>
<feature type="compositionally biased region" description="Low complexity" evidence="2">
    <location>
        <begin position="730"/>
        <end position="745"/>
    </location>
</feature>
<keyword evidence="1" id="KW-0175">Coiled coil</keyword>